<accession>A0ABD2YVU1</accession>
<keyword evidence="4" id="KW-0336">GPI-anchor</keyword>
<comment type="similarity">
    <text evidence="2">Belongs to the plant LTP family.</text>
</comment>
<dbReference type="GO" id="GO:0098552">
    <property type="term" value="C:side of membrane"/>
    <property type="evidence" value="ECO:0007669"/>
    <property type="project" value="UniProtKB-KW"/>
</dbReference>
<dbReference type="Pfam" id="PF14368">
    <property type="entry name" value="LTP_2"/>
    <property type="match status" value="1"/>
</dbReference>
<evidence type="ECO:0000259" key="12">
    <source>
        <dbReference type="SMART" id="SM00499"/>
    </source>
</evidence>
<dbReference type="AlphaFoldDB" id="A0ABD2YVU1"/>
<feature type="compositionally biased region" description="Polar residues" evidence="9">
    <location>
        <begin position="130"/>
        <end position="144"/>
    </location>
</feature>
<evidence type="ECO:0000256" key="1">
    <source>
        <dbReference type="ARBA" id="ARBA00004609"/>
    </source>
</evidence>
<keyword evidence="10" id="KW-1133">Transmembrane helix</keyword>
<dbReference type="Proteomes" id="UP001630127">
    <property type="component" value="Unassembled WGS sequence"/>
</dbReference>
<feature type="region of interest" description="Disordered" evidence="9">
    <location>
        <begin position="130"/>
        <end position="154"/>
    </location>
</feature>
<proteinExistence type="inferred from homology"/>
<dbReference type="InterPro" id="IPR036312">
    <property type="entry name" value="Bifun_inhib/LTP/seed_sf"/>
</dbReference>
<sequence length="186" mass="19439">MKMRAQISVFLVLVVGCGMAAGDAIADQCASELPKVMTCLNYATGKAETPTKECCTSVTDLKNKNPVCLCYIIQQIHAGSNPQIKNMGIQEARLLQLPSACKLTNASSSECPKLLNLSPSSPDVAIFANSTTSSTATPEKSSPTKPDGGSSGLKHGPQLAGPLAIAVAIFFWSFPTGLKLLSSFST</sequence>
<evidence type="ECO:0000256" key="4">
    <source>
        <dbReference type="ARBA" id="ARBA00022622"/>
    </source>
</evidence>
<evidence type="ECO:0000256" key="2">
    <source>
        <dbReference type="ARBA" id="ARBA00009748"/>
    </source>
</evidence>
<keyword evidence="8" id="KW-0449">Lipoprotein</keyword>
<evidence type="ECO:0000256" key="5">
    <source>
        <dbReference type="ARBA" id="ARBA00022729"/>
    </source>
</evidence>
<evidence type="ECO:0000256" key="10">
    <source>
        <dbReference type="SAM" id="Phobius"/>
    </source>
</evidence>
<feature type="signal peptide" evidence="11">
    <location>
        <begin position="1"/>
        <end position="22"/>
    </location>
</feature>
<dbReference type="SUPFAM" id="SSF47699">
    <property type="entry name" value="Bifunctional inhibitor/lipid-transfer protein/seed storage 2S albumin"/>
    <property type="match status" value="1"/>
</dbReference>
<keyword evidence="7" id="KW-0325">Glycoprotein</keyword>
<keyword evidence="3" id="KW-1003">Cell membrane</keyword>
<evidence type="ECO:0000256" key="7">
    <source>
        <dbReference type="ARBA" id="ARBA00023180"/>
    </source>
</evidence>
<feature type="transmembrane region" description="Helical" evidence="10">
    <location>
        <begin position="159"/>
        <end position="181"/>
    </location>
</feature>
<dbReference type="PANTHER" id="PTHR33044">
    <property type="entry name" value="BIFUNCTIONAL INHIBITOR/LIPID-TRANSFER PROTEIN/SEED STORAGE 2S ALBUMIN SUPERFAMILY PROTEIN-RELATED"/>
    <property type="match status" value="1"/>
</dbReference>
<feature type="domain" description="Bifunctional inhibitor/plant lipid transfer protein/seed storage helical" evidence="12">
    <location>
        <begin position="29"/>
        <end position="111"/>
    </location>
</feature>
<evidence type="ECO:0000256" key="11">
    <source>
        <dbReference type="SAM" id="SignalP"/>
    </source>
</evidence>
<keyword evidence="5 11" id="KW-0732">Signal</keyword>
<name>A0ABD2YVU1_9GENT</name>
<reference evidence="13 14" key="1">
    <citation type="submission" date="2024-11" db="EMBL/GenBank/DDBJ databases">
        <title>A near-complete genome assembly of Cinchona calisaya.</title>
        <authorList>
            <person name="Lian D.C."/>
            <person name="Zhao X.W."/>
            <person name="Wei L."/>
        </authorList>
    </citation>
    <scope>NUCLEOTIDE SEQUENCE [LARGE SCALE GENOMIC DNA]</scope>
    <source>
        <tissue evidence="13">Nenye</tissue>
    </source>
</reference>
<comment type="caution">
    <text evidence="13">The sequence shown here is derived from an EMBL/GenBank/DDBJ whole genome shotgun (WGS) entry which is preliminary data.</text>
</comment>
<dbReference type="Gene3D" id="1.10.110.10">
    <property type="entry name" value="Plant lipid-transfer and hydrophobic proteins"/>
    <property type="match status" value="1"/>
</dbReference>
<gene>
    <name evidence="13" type="ORF">ACH5RR_030846</name>
</gene>
<evidence type="ECO:0000313" key="13">
    <source>
        <dbReference type="EMBL" id="KAL3511445.1"/>
    </source>
</evidence>
<keyword evidence="6" id="KW-1015">Disulfide bond</keyword>
<dbReference type="InterPro" id="IPR043325">
    <property type="entry name" value="LTSS"/>
</dbReference>
<keyword evidence="10" id="KW-0812">Transmembrane</keyword>
<dbReference type="PROSITE" id="PS51257">
    <property type="entry name" value="PROKAR_LIPOPROTEIN"/>
    <property type="match status" value="1"/>
</dbReference>
<dbReference type="SMART" id="SM00499">
    <property type="entry name" value="AAI"/>
    <property type="match status" value="1"/>
</dbReference>
<evidence type="ECO:0000256" key="6">
    <source>
        <dbReference type="ARBA" id="ARBA00023157"/>
    </source>
</evidence>
<dbReference type="GO" id="GO:0005886">
    <property type="term" value="C:plasma membrane"/>
    <property type="evidence" value="ECO:0007669"/>
    <property type="project" value="UniProtKB-SubCell"/>
</dbReference>
<dbReference type="EMBL" id="JBJUIK010000012">
    <property type="protein sequence ID" value="KAL3511445.1"/>
    <property type="molecule type" value="Genomic_DNA"/>
</dbReference>
<evidence type="ECO:0000256" key="3">
    <source>
        <dbReference type="ARBA" id="ARBA00022475"/>
    </source>
</evidence>
<keyword evidence="10" id="KW-0472">Membrane</keyword>
<dbReference type="CDD" id="cd00010">
    <property type="entry name" value="AAI_LTSS"/>
    <property type="match status" value="1"/>
</dbReference>
<feature type="chain" id="PRO_5044821551" description="Bifunctional inhibitor/plant lipid transfer protein/seed storage helical domain-containing protein" evidence="11">
    <location>
        <begin position="23"/>
        <end position="186"/>
    </location>
</feature>
<protein>
    <recommendedName>
        <fullName evidence="12">Bifunctional inhibitor/plant lipid transfer protein/seed storage helical domain-containing protein</fullName>
    </recommendedName>
</protein>
<keyword evidence="14" id="KW-1185">Reference proteome</keyword>
<dbReference type="InterPro" id="IPR016140">
    <property type="entry name" value="Bifunc_inhib/LTP/seed_store"/>
</dbReference>
<comment type="subcellular location">
    <subcellularLocation>
        <location evidence="1">Cell membrane</location>
        <topology evidence="1">Lipid-anchor</topology>
        <topology evidence="1">GPI-anchor</topology>
    </subcellularLocation>
</comment>
<organism evidence="13 14">
    <name type="scientific">Cinchona calisaya</name>
    <dbReference type="NCBI Taxonomy" id="153742"/>
    <lineage>
        <taxon>Eukaryota</taxon>
        <taxon>Viridiplantae</taxon>
        <taxon>Streptophyta</taxon>
        <taxon>Embryophyta</taxon>
        <taxon>Tracheophyta</taxon>
        <taxon>Spermatophyta</taxon>
        <taxon>Magnoliopsida</taxon>
        <taxon>eudicotyledons</taxon>
        <taxon>Gunneridae</taxon>
        <taxon>Pentapetalae</taxon>
        <taxon>asterids</taxon>
        <taxon>lamiids</taxon>
        <taxon>Gentianales</taxon>
        <taxon>Rubiaceae</taxon>
        <taxon>Cinchonoideae</taxon>
        <taxon>Cinchoneae</taxon>
        <taxon>Cinchona</taxon>
    </lineage>
</organism>
<evidence type="ECO:0000256" key="8">
    <source>
        <dbReference type="ARBA" id="ARBA00023288"/>
    </source>
</evidence>
<evidence type="ECO:0000256" key="9">
    <source>
        <dbReference type="SAM" id="MobiDB-lite"/>
    </source>
</evidence>
<evidence type="ECO:0000313" key="14">
    <source>
        <dbReference type="Proteomes" id="UP001630127"/>
    </source>
</evidence>